<evidence type="ECO:0000313" key="1">
    <source>
        <dbReference type="EMBL" id="MDR6425670.1"/>
    </source>
</evidence>
<protein>
    <submittedName>
        <fullName evidence="1">Uncharacterized protein</fullName>
    </submittedName>
</protein>
<accession>A0AAE3XXE0</accession>
<proteinExistence type="predicted"/>
<evidence type="ECO:0000313" key="2">
    <source>
        <dbReference type="Proteomes" id="UP001184828"/>
    </source>
</evidence>
<gene>
    <name evidence="1" type="ORF">J2738_001799</name>
</gene>
<comment type="caution">
    <text evidence="1">The sequence shown here is derived from an EMBL/GenBank/DDBJ whole genome shotgun (WGS) entry which is preliminary data.</text>
</comment>
<sequence>MSGHGQLAVHQRKREAGRLMSLIGRLHFHGRVRPLLLRR</sequence>
<reference evidence="1" key="1">
    <citation type="submission" date="2023-07" db="EMBL/GenBank/DDBJ databases">
        <title>Sorghum-associated microbial communities from plants grown in Nebraska, USA.</title>
        <authorList>
            <person name="Schachtman D."/>
        </authorList>
    </citation>
    <scope>NUCLEOTIDE SEQUENCE</scope>
    <source>
        <strain evidence="1">DS2114</strain>
    </source>
</reference>
<organism evidence="1 2">
    <name type="scientific">Variovorax paradoxus</name>
    <dbReference type="NCBI Taxonomy" id="34073"/>
    <lineage>
        <taxon>Bacteria</taxon>
        <taxon>Pseudomonadati</taxon>
        <taxon>Pseudomonadota</taxon>
        <taxon>Betaproteobacteria</taxon>
        <taxon>Burkholderiales</taxon>
        <taxon>Comamonadaceae</taxon>
        <taxon>Variovorax</taxon>
    </lineage>
</organism>
<dbReference type="Proteomes" id="UP001184828">
    <property type="component" value="Unassembled WGS sequence"/>
</dbReference>
<dbReference type="EMBL" id="JAVDQZ010000002">
    <property type="protein sequence ID" value="MDR6425670.1"/>
    <property type="molecule type" value="Genomic_DNA"/>
</dbReference>
<dbReference type="AlphaFoldDB" id="A0AAE3XXE0"/>
<name>A0AAE3XXE0_VARPD</name>